<comment type="subcellular location">
    <subcellularLocation>
        <location evidence="1">Mitochondrion membrane</location>
        <topology evidence="1">Multi-pass membrane protein</topology>
    </subcellularLocation>
</comment>
<evidence type="ECO:0000259" key="10">
    <source>
        <dbReference type="PROSITE" id="PS50253"/>
    </source>
</evidence>
<dbReference type="AlphaFoldDB" id="A0A433QRU9"/>
<keyword evidence="5" id="KW-1278">Translocase</keyword>
<dbReference type="PANTHER" id="PTHR11403">
    <property type="entry name" value="CYTOCHROME C OXIDASE SUBUNIT III"/>
    <property type="match status" value="1"/>
</dbReference>
<feature type="transmembrane region" description="Helical" evidence="9">
    <location>
        <begin position="313"/>
        <end position="336"/>
    </location>
</feature>
<keyword evidence="12" id="KW-1185">Reference proteome</keyword>
<dbReference type="Pfam" id="PF00510">
    <property type="entry name" value="COX3"/>
    <property type="match status" value="3"/>
</dbReference>
<dbReference type="PROSITE" id="PS50253">
    <property type="entry name" value="COX3"/>
    <property type="match status" value="2"/>
</dbReference>
<dbReference type="InterPro" id="IPR033945">
    <property type="entry name" value="Cyt_c_oxase_su3_dom"/>
</dbReference>
<dbReference type="InterPro" id="IPR000298">
    <property type="entry name" value="Cyt_c_oxidase-like_su3"/>
</dbReference>
<comment type="similarity">
    <text evidence="2 8">Belongs to the cytochrome c oxidase subunit 3 family.</text>
</comment>
<protein>
    <recommendedName>
        <fullName evidence="3 8">Cytochrome c oxidase subunit 3</fullName>
    </recommendedName>
</protein>
<feature type="transmembrane region" description="Helical" evidence="9">
    <location>
        <begin position="61"/>
        <end position="79"/>
    </location>
</feature>
<dbReference type="PANTHER" id="PTHR11403:SF7">
    <property type="entry name" value="CYTOCHROME C OXIDASE SUBUNIT 3"/>
    <property type="match status" value="1"/>
</dbReference>
<dbReference type="InterPro" id="IPR024791">
    <property type="entry name" value="Cyt_c/ubiquinol_Oxase_su3"/>
</dbReference>
<feature type="domain" description="Heme-copper oxidase subunit III family profile" evidence="10">
    <location>
        <begin position="23"/>
        <end position="239"/>
    </location>
</feature>
<dbReference type="GO" id="GO:0045277">
    <property type="term" value="C:respiratory chain complex IV"/>
    <property type="evidence" value="ECO:0007669"/>
    <property type="project" value="UniProtKB-ARBA"/>
</dbReference>
<feature type="transmembrane region" description="Helical" evidence="9">
    <location>
        <begin position="156"/>
        <end position="178"/>
    </location>
</feature>
<evidence type="ECO:0000256" key="5">
    <source>
        <dbReference type="ARBA" id="ARBA00022967"/>
    </source>
</evidence>
<dbReference type="SUPFAM" id="SSF81452">
    <property type="entry name" value="Cytochrome c oxidase subunit III-like"/>
    <property type="match status" value="2"/>
</dbReference>
<keyword evidence="4 8" id="KW-0812">Transmembrane</keyword>
<evidence type="ECO:0000256" key="9">
    <source>
        <dbReference type="SAM" id="Phobius"/>
    </source>
</evidence>
<evidence type="ECO:0000313" key="12">
    <source>
        <dbReference type="Proteomes" id="UP000274822"/>
    </source>
</evidence>
<keyword evidence="8" id="KW-0496">Mitochondrion</keyword>
<feature type="transmembrane region" description="Helical" evidence="9">
    <location>
        <begin position="34"/>
        <end position="54"/>
    </location>
</feature>
<dbReference type="Proteomes" id="UP000274822">
    <property type="component" value="Unassembled WGS sequence"/>
</dbReference>
<evidence type="ECO:0000256" key="1">
    <source>
        <dbReference type="ARBA" id="ARBA00004225"/>
    </source>
</evidence>
<reference evidence="11 12" key="1">
    <citation type="journal article" date="2018" name="New Phytol.">
        <title>Phylogenomics of Endogonaceae and evolution of mycorrhizas within Mucoromycota.</title>
        <authorList>
            <person name="Chang Y."/>
            <person name="Desiro A."/>
            <person name="Na H."/>
            <person name="Sandor L."/>
            <person name="Lipzen A."/>
            <person name="Clum A."/>
            <person name="Barry K."/>
            <person name="Grigoriev I.V."/>
            <person name="Martin F.M."/>
            <person name="Stajich J.E."/>
            <person name="Smith M.E."/>
            <person name="Bonito G."/>
            <person name="Spatafora J.W."/>
        </authorList>
    </citation>
    <scope>NUCLEOTIDE SEQUENCE [LARGE SCALE GENOMIC DNA]</scope>
    <source>
        <strain evidence="11 12">AD002</strain>
    </source>
</reference>
<dbReference type="Gene3D" id="1.10.287.70">
    <property type="match status" value="1"/>
</dbReference>
<feature type="transmembrane region" description="Helical" evidence="9">
    <location>
        <begin position="363"/>
        <end position="381"/>
    </location>
</feature>
<evidence type="ECO:0000256" key="4">
    <source>
        <dbReference type="ARBA" id="ARBA00022692"/>
    </source>
</evidence>
<feature type="transmembrane region" description="Helical" evidence="9">
    <location>
        <begin position="99"/>
        <end position="121"/>
    </location>
</feature>
<keyword evidence="6 9" id="KW-1133">Transmembrane helix</keyword>
<evidence type="ECO:0000256" key="6">
    <source>
        <dbReference type="ARBA" id="ARBA00022989"/>
    </source>
</evidence>
<dbReference type="EMBL" id="RBNJ01001998">
    <property type="protein sequence ID" value="RUS32524.1"/>
    <property type="molecule type" value="Genomic_DNA"/>
</dbReference>
<organism evidence="11 12">
    <name type="scientific">Jimgerdemannia flammicorona</name>
    <dbReference type="NCBI Taxonomy" id="994334"/>
    <lineage>
        <taxon>Eukaryota</taxon>
        <taxon>Fungi</taxon>
        <taxon>Fungi incertae sedis</taxon>
        <taxon>Mucoromycota</taxon>
        <taxon>Mucoromycotina</taxon>
        <taxon>Endogonomycetes</taxon>
        <taxon>Endogonales</taxon>
        <taxon>Endogonaceae</taxon>
        <taxon>Jimgerdemannia</taxon>
    </lineage>
</organism>
<dbReference type="InterPro" id="IPR035973">
    <property type="entry name" value="Cyt_c_oxidase_su3-like_sf"/>
</dbReference>
<dbReference type="FunFam" id="1.10.287.70:FF:000082">
    <property type="entry name" value="Cytochrome c oxidase subunit 3"/>
    <property type="match status" value="1"/>
</dbReference>
<dbReference type="CDD" id="cd01665">
    <property type="entry name" value="Cyt_c_Oxidase_III"/>
    <property type="match status" value="1"/>
</dbReference>
<evidence type="ECO:0000256" key="7">
    <source>
        <dbReference type="ARBA" id="ARBA00023136"/>
    </source>
</evidence>
<feature type="domain" description="Heme-copper oxidase subunit III family profile" evidence="10">
    <location>
        <begin position="236"/>
        <end position="406"/>
    </location>
</feature>
<dbReference type="GO" id="GO:0004129">
    <property type="term" value="F:cytochrome-c oxidase activity"/>
    <property type="evidence" value="ECO:0007669"/>
    <property type="project" value="InterPro"/>
</dbReference>
<dbReference type="Gene3D" id="1.20.120.80">
    <property type="entry name" value="Cytochrome c oxidase, subunit III, four-helix bundle"/>
    <property type="match status" value="2"/>
</dbReference>
<evidence type="ECO:0000256" key="2">
    <source>
        <dbReference type="ARBA" id="ARBA00010581"/>
    </source>
</evidence>
<dbReference type="GO" id="GO:0006123">
    <property type="term" value="P:mitochondrial electron transport, cytochrome c to oxygen"/>
    <property type="evidence" value="ECO:0007669"/>
    <property type="project" value="TreeGrafter"/>
</dbReference>
<name>A0A433QRU9_9FUNG</name>
<dbReference type="InterPro" id="IPR013833">
    <property type="entry name" value="Cyt_c_oxidase_su3_a-hlx"/>
</dbReference>
<evidence type="ECO:0000256" key="8">
    <source>
        <dbReference type="RuleBase" id="RU003375"/>
    </source>
</evidence>
<feature type="transmembrane region" description="Helical" evidence="9">
    <location>
        <begin position="198"/>
        <end position="219"/>
    </location>
</feature>
<comment type="function">
    <text evidence="8">Component of the cytochrome c oxidase, the last enzyme in the mitochondrial electron transport chain which drives oxidative phosphorylation. The respiratory chain contains 3 multisubunit complexes succinate dehydrogenase (complex II, CII), ubiquinol-cytochrome c oxidoreductase (cytochrome b-c1 complex, complex III, CIII) and cytochrome c oxidase (complex IV, CIV), that cooperate to transfer electrons derived from NADH and succinate to molecular oxygen, creating an electrochemical gradient over the inner membrane that drives transmembrane transport and the ATP synthase. Cytochrome c oxidase is the component of the respiratory chain that catalyzes the reduction of oxygen to water. Electrons originating from reduced cytochrome c in the intermembrane space (IMS) are transferred via the dinuclear copper A center (CU(A)) of subunit 2 and heme A of subunit 1 to the active site in subunit 1, a binuclear center (BNC) formed by heme A3 and copper B (CU(B)). The BNC reduces molecular oxygen to 2 water molecules using 4 electrons from cytochrome c in the IMS and 4 protons from the mitochondrial matrix.</text>
</comment>
<sequence>MGLGKGLLRLLGQLVYIMLRSIQAHPYHLVEPSPWPLSVAFALLTTTLSGVMCFHGYSNGPLLLALGIIATVSSMALWLKDVSREGTFQGHHTLQVRRGLQLGFLLFIVSEFFLGFLPFIFSPNCRVRVHVTTRSSGATLTYSHHCLIAGTRKGTIFGLFITIFLAAIFTALQAYEYYNASFTISDGVYGSTFYMTTGLHGIHVIIGTAFLIVCLFRILSYHLTNHHHEGSVDLARRLHQHLYGGSSNILLQNALLKYSLSAFTFSILCFCSREQLLTLEQLAIELRVQTFPRDASKNCKAGRHHTLAVRSGLTLGFILFVISEVFFFLSIFWAFFHSALAPTVELGSIWPPAGIETMNPFEIPLLNTVILLSSVFLVFAGRRSLPPAKTKKSDFNILSPQLDRWL</sequence>
<evidence type="ECO:0000313" key="11">
    <source>
        <dbReference type="EMBL" id="RUS32524.1"/>
    </source>
</evidence>
<accession>A0A433QRU9</accession>
<keyword evidence="7 9" id="KW-0472">Membrane</keyword>
<proteinExistence type="inferred from homology"/>
<gene>
    <name evidence="11" type="ORF">BC938DRAFT_475175</name>
</gene>
<comment type="caution">
    <text evidence="11">The sequence shown here is derived from an EMBL/GenBank/DDBJ whole genome shotgun (WGS) entry which is preliminary data.</text>
</comment>
<evidence type="ECO:0000256" key="3">
    <source>
        <dbReference type="ARBA" id="ARBA00015944"/>
    </source>
</evidence>
<dbReference type="GO" id="GO:0031966">
    <property type="term" value="C:mitochondrial membrane"/>
    <property type="evidence" value="ECO:0007669"/>
    <property type="project" value="UniProtKB-SubCell"/>
</dbReference>